<dbReference type="Gene3D" id="1.10.287.280">
    <property type="match status" value="1"/>
</dbReference>
<gene>
    <name evidence="11" type="ORF">PITG_10289</name>
</gene>
<dbReference type="PROSITE" id="PS00900">
    <property type="entry name" value="RNA_POL_PHAGE_1"/>
    <property type="match status" value="1"/>
</dbReference>
<evidence type="ECO:0000259" key="10">
    <source>
        <dbReference type="SMART" id="SM01311"/>
    </source>
</evidence>
<dbReference type="EC" id="2.7.7.6" evidence="2 9"/>
<evidence type="ECO:0000313" key="12">
    <source>
        <dbReference type="Proteomes" id="UP000006643"/>
    </source>
</evidence>
<keyword evidence="3 9" id="KW-0240">DNA-directed RNA polymerase</keyword>
<dbReference type="InterPro" id="IPR043502">
    <property type="entry name" value="DNA/RNA_pol_sf"/>
</dbReference>
<dbReference type="PANTHER" id="PTHR10102">
    <property type="entry name" value="DNA-DIRECTED RNA POLYMERASE, MITOCHONDRIAL"/>
    <property type="match status" value="1"/>
</dbReference>
<dbReference type="HOGENOM" id="CLU_003364_4_0_1"/>
<proteinExistence type="inferred from homology"/>
<dbReference type="InterPro" id="IPR046950">
    <property type="entry name" value="DNA-dir_Rpol_C_phage-type"/>
</dbReference>
<dbReference type="InParanoid" id="D0NEZ4"/>
<keyword evidence="6" id="KW-0809">Transit peptide</keyword>
<evidence type="ECO:0000256" key="5">
    <source>
        <dbReference type="ARBA" id="ARBA00022695"/>
    </source>
</evidence>
<evidence type="ECO:0000256" key="7">
    <source>
        <dbReference type="ARBA" id="ARBA00023163"/>
    </source>
</evidence>
<evidence type="ECO:0000256" key="9">
    <source>
        <dbReference type="RuleBase" id="RU003805"/>
    </source>
</evidence>
<sequence>MQTSSLTTARMARAALRRASHSLDRRSRMQCGALSLLTRSKSSLAAEAATAADSELADEFESMTESTAPRRLAEADWAIRAQQLIPRSTVEKPYKLAPLTMGLEKLIGKTEEEFADSVELAKSARSFMSDEDVDKWLESFEIPNDELAKCSTPEETQNMRRRYARQLRLECSVYEMAMDKYSASHDKVRQLGRSTSTNAAKDLITKWMPQAQKYIESEQKKIKSGTHSTDSNIYGPALMLLRHDILAAIGMNIMLNMCLMESKGPKFIKLALAMGKAVQEEIISKKETISKRYQDDDKFYLQVSKNIKLESLKMRMKEYVDSVGGWDKRLQLKVGAAVVDCIQRTCYVPNEYGEVSTPELCAAKGLPPPEPAFIHNYVFDRNRRAGVIQIHQRMADTVLATNPDANVLPWTARYLPMLVPPRPWTSVINGGYLKLRTKIMRQRDSAWQMDCVQRGEMDGILKALNLMAEVPWVINKEVLDVVLQIWEDGGNFGDLPTRTDVPLPDPDSPEFADDPALYHKNVRKNQAHMMTISTSCGFKLIATVSGHCLEVVGWIFLSLEPSERLLRWSLIEQLNREFHSLRCDTLYKLQVAEEFKDEPELYYPYNMDFRGRVYPIPPNLNHLGSDLSRSLLIFRDRKPLGERGLRWMKIHLANVFGVDKCSFDERVEFADAHLDKVVASASDPLGEGDCAWWKGADYPFLALGVCFELKRAIESPDPTQYMSNIPIHQDGSCNGLQHYAALGRDHSGGAQVNLVPADRPSDVYMGVATQVMAKVERDAALEVPTVEEVRAMLAAVPDDESTESLSRRTKFRTLLDQAHRKKYAQFLDGIITRKVVKQTVMTSVYGVTYIGARKQISARLHETFLTKGHIMDDKLEDNIYHASCYCAELTMGSMGDLFTSARGIMGWLARCAGKVGESGQPMSWITPLGLPVVQPYRSKSTKQVRTKVQHVLMVDNEGRPVSIGRQKSAFPPNFVHSLDSTHMMLTARRCLEDEQISFAAVHDSYWTHACSVDIMNRRLREEFVNLYEQPLLEDLLTELHLRFPDMEFDDVPQLGDLDLQSVLDSPYFFN</sequence>
<keyword evidence="12" id="KW-1185">Reference proteome</keyword>
<evidence type="ECO:0000313" key="11">
    <source>
        <dbReference type="EMBL" id="EEY56783.1"/>
    </source>
</evidence>
<dbReference type="FunFam" id="1.10.287.280:FF:000001">
    <property type="entry name" value="DNA-directed RNA polymerase"/>
    <property type="match status" value="1"/>
</dbReference>
<dbReference type="Pfam" id="PF14700">
    <property type="entry name" value="RPOL_N"/>
    <property type="match status" value="1"/>
</dbReference>
<dbReference type="InterPro" id="IPR029262">
    <property type="entry name" value="RPOL_N"/>
</dbReference>
<dbReference type="InterPro" id="IPR037159">
    <property type="entry name" value="RNA_POL_N_sf"/>
</dbReference>
<dbReference type="eggNOG" id="KOG1038">
    <property type="taxonomic scope" value="Eukaryota"/>
</dbReference>
<evidence type="ECO:0000256" key="4">
    <source>
        <dbReference type="ARBA" id="ARBA00022679"/>
    </source>
</evidence>
<keyword evidence="7 9" id="KW-0804">Transcription</keyword>
<dbReference type="GO" id="GO:0003899">
    <property type="term" value="F:DNA-directed RNA polymerase activity"/>
    <property type="evidence" value="ECO:0007669"/>
    <property type="project" value="UniProtKB-EC"/>
</dbReference>
<dbReference type="EMBL" id="DS028135">
    <property type="protein sequence ID" value="EEY56783.1"/>
    <property type="molecule type" value="Genomic_DNA"/>
</dbReference>
<reference evidence="12" key="1">
    <citation type="journal article" date="2009" name="Nature">
        <title>Genome sequence and analysis of the Irish potato famine pathogen Phytophthora infestans.</title>
        <authorList>
            <consortium name="The Broad Institute Genome Sequencing Platform"/>
            <person name="Haas B.J."/>
            <person name="Kamoun S."/>
            <person name="Zody M.C."/>
            <person name="Jiang R.H."/>
            <person name="Handsaker R.E."/>
            <person name="Cano L.M."/>
            <person name="Grabherr M."/>
            <person name="Kodira C.D."/>
            <person name="Raffaele S."/>
            <person name="Torto-Alalibo T."/>
            <person name="Bozkurt T.O."/>
            <person name="Ah-Fong A.M."/>
            <person name="Alvarado L."/>
            <person name="Anderson V.L."/>
            <person name="Armstrong M.R."/>
            <person name="Avrova A."/>
            <person name="Baxter L."/>
            <person name="Beynon J."/>
            <person name="Boevink P.C."/>
            <person name="Bollmann S.R."/>
            <person name="Bos J.I."/>
            <person name="Bulone V."/>
            <person name="Cai G."/>
            <person name="Cakir C."/>
            <person name="Carrington J.C."/>
            <person name="Chawner M."/>
            <person name="Conti L."/>
            <person name="Costanzo S."/>
            <person name="Ewan R."/>
            <person name="Fahlgren N."/>
            <person name="Fischbach M.A."/>
            <person name="Fugelstad J."/>
            <person name="Gilroy E.M."/>
            <person name="Gnerre S."/>
            <person name="Green P.J."/>
            <person name="Grenville-Briggs L.J."/>
            <person name="Griffith J."/>
            <person name="Grunwald N.J."/>
            <person name="Horn K."/>
            <person name="Horner N.R."/>
            <person name="Hu C.H."/>
            <person name="Huitema E."/>
            <person name="Jeong D.H."/>
            <person name="Jones A.M."/>
            <person name="Jones J.D."/>
            <person name="Jones R.W."/>
            <person name="Karlsson E.K."/>
            <person name="Kunjeti S.G."/>
            <person name="Lamour K."/>
            <person name="Liu Z."/>
            <person name="Ma L."/>
            <person name="Maclean D."/>
            <person name="Chibucos M.C."/>
            <person name="McDonald H."/>
            <person name="McWalters J."/>
            <person name="Meijer H.J."/>
            <person name="Morgan W."/>
            <person name="Morris P.F."/>
            <person name="Munro C.A."/>
            <person name="O'Neill K."/>
            <person name="Ospina-Giraldo M."/>
            <person name="Pinzon A."/>
            <person name="Pritchard L."/>
            <person name="Ramsahoye B."/>
            <person name="Ren Q."/>
            <person name="Restrepo S."/>
            <person name="Roy S."/>
            <person name="Sadanandom A."/>
            <person name="Savidor A."/>
            <person name="Schornack S."/>
            <person name="Schwartz D.C."/>
            <person name="Schumann U.D."/>
            <person name="Schwessinger B."/>
            <person name="Seyer L."/>
            <person name="Sharpe T."/>
            <person name="Silvar C."/>
            <person name="Song J."/>
            <person name="Studholme D.J."/>
            <person name="Sykes S."/>
            <person name="Thines M."/>
            <person name="van de Vondervoort P.J."/>
            <person name="Phuntumart V."/>
            <person name="Wawra S."/>
            <person name="Weide R."/>
            <person name="Win J."/>
            <person name="Young C."/>
            <person name="Zhou S."/>
            <person name="Fry W."/>
            <person name="Meyers B.C."/>
            <person name="van West P."/>
            <person name="Ristaino J."/>
            <person name="Govers F."/>
            <person name="Birch P.R."/>
            <person name="Whisson S.C."/>
            <person name="Judelson H.S."/>
            <person name="Nusbaum C."/>
        </authorList>
    </citation>
    <scope>NUCLEOTIDE SEQUENCE [LARGE SCALE GENOMIC DNA]</scope>
    <source>
        <strain evidence="12">T30-4</strain>
    </source>
</reference>
<dbReference type="AlphaFoldDB" id="D0NEZ4"/>
<dbReference type="InterPro" id="IPR002092">
    <property type="entry name" value="DNA-dir_Rpol_phage-type"/>
</dbReference>
<dbReference type="GO" id="GO:0006390">
    <property type="term" value="P:mitochondrial transcription"/>
    <property type="evidence" value="ECO:0007669"/>
    <property type="project" value="TreeGrafter"/>
</dbReference>
<accession>D0NEZ4</accession>
<evidence type="ECO:0000256" key="3">
    <source>
        <dbReference type="ARBA" id="ARBA00022478"/>
    </source>
</evidence>
<evidence type="ECO:0000256" key="1">
    <source>
        <dbReference type="ARBA" id="ARBA00009493"/>
    </source>
</evidence>
<dbReference type="Gene3D" id="1.10.150.20">
    <property type="entry name" value="5' to 3' exonuclease, C-terminal subdomain"/>
    <property type="match status" value="1"/>
</dbReference>
<protein>
    <recommendedName>
        <fullName evidence="2 9">DNA-directed RNA polymerase</fullName>
        <ecNumber evidence="2 9">2.7.7.6</ecNumber>
    </recommendedName>
</protein>
<dbReference type="Pfam" id="PF00940">
    <property type="entry name" value="RNA_pol"/>
    <property type="match status" value="1"/>
</dbReference>
<dbReference type="VEuPathDB" id="FungiDB:PITG_10289"/>
<dbReference type="SMART" id="SM01311">
    <property type="entry name" value="RPOL_N"/>
    <property type="match status" value="1"/>
</dbReference>
<comment type="function">
    <text evidence="9">DNA-dependent RNA polymerase catalyzes the transcription of DNA into RNA using the four ribonucleoside triphosphates as substrates.</text>
</comment>
<dbReference type="OMA" id="WMWEWHT"/>
<dbReference type="Proteomes" id="UP000006643">
    <property type="component" value="Unassembled WGS sequence"/>
</dbReference>
<dbReference type="KEGG" id="pif:PITG_10289"/>
<dbReference type="RefSeq" id="XP_002902111.1">
    <property type="nucleotide sequence ID" value="XM_002902065.1"/>
</dbReference>
<comment type="similarity">
    <text evidence="1 9">Belongs to the phage and mitochondrial RNA polymerase family.</text>
</comment>
<dbReference type="GO" id="GO:0003677">
    <property type="term" value="F:DNA binding"/>
    <property type="evidence" value="ECO:0007669"/>
    <property type="project" value="InterPro"/>
</dbReference>
<keyword evidence="4 9" id="KW-0808">Transferase</keyword>
<evidence type="ECO:0000256" key="2">
    <source>
        <dbReference type="ARBA" id="ARBA00012418"/>
    </source>
</evidence>
<dbReference type="STRING" id="403677.D0NEZ4"/>
<dbReference type="GO" id="GO:0034245">
    <property type="term" value="C:mitochondrial DNA-directed RNA polymerase complex"/>
    <property type="evidence" value="ECO:0007669"/>
    <property type="project" value="TreeGrafter"/>
</dbReference>
<comment type="catalytic activity">
    <reaction evidence="8 9">
        <text>RNA(n) + a ribonucleoside 5'-triphosphate = RNA(n+1) + diphosphate</text>
        <dbReference type="Rhea" id="RHEA:21248"/>
        <dbReference type="Rhea" id="RHEA-COMP:14527"/>
        <dbReference type="Rhea" id="RHEA-COMP:17342"/>
        <dbReference type="ChEBI" id="CHEBI:33019"/>
        <dbReference type="ChEBI" id="CHEBI:61557"/>
        <dbReference type="ChEBI" id="CHEBI:140395"/>
        <dbReference type="EC" id="2.7.7.6"/>
    </reaction>
</comment>
<dbReference type="PROSITE" id="PS00489">
    <property type="entry name" value="RNA_POL_PHAGE_2"/>
    <property type="match status" value="1"/>
</dbReference>
<organism evidence="11 12">
    <name type="scientific">Phytophthora infestans (strain T30-4)</name>
    <name type="common">Potato late blight agent</name>
    <dbReference type="NCBI Taxonomy" id="403677"/>
    <lineage>
        <taxon>Eukaryota</taxon>
        <taxon>Sar</taxon>
        <taxon>Stramenopiles</taxon>
        <taxon>Oomycota</taxon>
        <taxon>Peronosporomycetes</taxon>
        <taxon>Peronosporales</taxon>
        <taxon>Peronosporaceae</taxon>
        <taxon>Phytophthora</taxon>
    </lineage>
</organism>
<dbReference type="OrthoDB" id="276422at2759"/>
<dbReference type="PANTHER" id="PTHR10102:SF0">
    <property type="entry name" value="DNA-DIRECTED RNA POLYMERASE, MITOCHONDRIAL"/>
    <property type="match status" value="1"/>
</dbReference>
<dbReference type="SUPFAM" id="SSF56672">
    <property type="entry name" value="DNA/RNA polymerases"/>
    <property type="match status" value="1"/>
</dbReference>
<dbReference type="GeneID" id="9473926"/>
<name>D0NEZ4_PHYIT</name>
<dbReference type="Gene3D" id="1.10.1320.10">
    <property type="entry name" value="DNA-directed RNA polymerase, N-terminal domain"/>
    <property type="match status" value="1"/>
</dbReference>
<evidence type="ECO:0000256" key="8">
    <source>
        <dbReference type="ARBA" id="ARBA00048552"/>
    </source>
</evidence>
<feature type="domain" description="DNA-directed RNA polymerase N-terminal" evidence="10">
    <location>
        <begin position="164"/>
        <end position="469"/>
    </location>
</feature>
<dbReference type="FunFam" id="1.10.150.20:FF:000082">
    <property type="entry name" value="DNA-directed RNA polymerase, mitochondrial"/>
    <property type="match status" value="1"/>
</dbReference>
<keyword evidence="5 9" id="KW-0548">Nucleotidyltransferase</keyword>
<evidence type="ECO:0000256" key="6">
    <source>
        <dbReference type="ARBA" id="ARBA00022946"/>
    </source>
</evidence>